<dbReference type="InterPro" id="IPR021270">
    <property type="entry name" value="DUF2849"/>
</dbReference>
<evidence type="ECO:0000256" key="1">
    <source>
        <dbReference type="SAM" id="MobiDB-lite"/>
    </source>
</evidence>
<feature type="compositionally biased region" description="Polar residues" evidence="1">
    <location>
        <begin position="87"/>
        <end position="102"/>
    </location>
</feature>
<accession>A0ABV5JIX6</accession>
<name>A0ABV5JIX6_9RHOB</name>
<dbReference type="Pfam" id="PF11011">
    <property type="entry name" value="DUF2849"/>
    <property type="match status" value="1"/>
</dbReference>
<gene>
    <name evidence="2" type="ORF">ACFFUT_16550</name>
</gene>
<protein>
    <submittedName>
        <fullName evidence="2">DUF2849 domain-containing protein</fullName>
    </submittedName>
</protein>
<dbReference type="RefSeq" id="WP_213888323.1">
    <property type="nucleotide sequence ID" value="NZ_JAGFNU010000003.1"/>
</dbReference>
<dbReference type="EMBL" id="JBHMEA010000049">
    <property type="protein sequence ID" value="MFB9233404.1"/>
    <property type="molecule type" value="Genomic_DNA"/>
</dbReference>
<dbReference type="Proteomes" id="UP001589683">
    <property type="component" value="Unassembled WGS sequence"/>
</dbReference>
<keyword evidence="3" id="KW-1185">Reference proteome</keyword>
<proteinExistence type="predicted"/>
<sequence length="102" mass="11326">MSQNFAPKIVTANHLVEGDVIYLTENGDWSRNHSDAEFITDEARAAIRLGFAEAQQERVVGAYLADAKLGPNGPAPIHFREDFRSRGPSNYQHGKQSEQTNV</sequence>
<evidence type="ECO:0000313" key="2">
    <source>
        <dbReference type="EMBL" id="MFB9233404.1"/>
    </source>
</evidence>
<reference evidence="2 3" key="1">
    <citation type="submission" date="2024-09" db="EMBL/GenBank/DDBJ databases">
        <authorList>
            <person name="Sun Q."/>
            <person name="Mori K."/>
        </authorList>
    </citation>
    <scope>NUCLEOTIDE SEQUENCE [LARGE SCALE GENOMIC DNA]</scope>
    <source>
        <strain evidence="2 3">CECT 8726</strain>
    </source>
</reference>
<feature type="region of interest" description="Disordered" evidence="1">
    <location>
        <begin position="75"/>
        <end position="102"/>
    </location>
</feature>
<comment type="caution">
    <text evidence="2">The sequence shown here is derived from an EMBL/GenBank/DDBJ whole genome shotgun (WGS) entry which is preliminary data.</text>
</comment>
<evidence type="ECO:0000313" key="3">
    <source>
        <dbReference type="Proteomes" id="UP001589683"/>
    </source>
</evidence>
<organism evidence="2 3">
    <name type="scientific">Pseudohalocynthiibacter aestuariivivens</name>
    <dbReference type="NCBI Taxonomy" id="1591409"/>
    <lineage>
        <taxon>Bacteria</taxon>
        <taxon>Pseudomonadati</taxon>
        <taxon>Pseudomonadota</taxon>
        <taxon>Alphaproteobacteria</taxon>
        <taxon>Rhodobacterales</taxon>
        <taxon>Paracoccaceae</taxon>
        <taxon>Pseudohalocynthiibacter</taxon>
    </lineage>
</organism>